<evidence type="ECO:0000256" key="3">
    <source>
        <dbReference type="ARBA" id="ARBA00022679"/>
    </source>
</evidence>
<dbReference type="PROSITE" id="PS00107">
    <property type="entry name" value="PROTEIN_KINASE_ATP"/>
    <property type="match status" value="1"/>
</dbReference>
<protein>
    <recommendedName>
        <fullName evidence="2">receptor protein-tyrosine kinase</fullName>
        <ecNumber evidence="2">2.7.10.1</ecNumber>
    </recommendedName>
</protein>
<evidence type="ECO:0000256" key="6">
    <source>
        <dbReference type="ARBA" id="ARBA00022741"/>
    </source>
</evidence>
<evidence type="ECO:0000256" key="9">
    <source>
        <dbReference type="ARBA" id="ARBA00022989"/>
    </source>
</evidence>
<evidence type="ECO:0000256" key="5">
    <source>
        <dbReference type="ARBA" id="ARBA00022729"/>
    </source>
</evidence>
<keyword evidence="12" id="KW-0325">Glycoprotein</keyword>
<feature type="domain" description="Protein kinase" evidence="17">
    <location>
        <begin position="482"/>
        <end position="805"/>
    </location>
</feature>
<dbReference type="EC" id="2.7.10.1" evidence="2"/>
<dbReference type="InterPro" id="IPR011009">
    <property type="entry name" value="Kinase-like_dom_sf"/>
</dbReference>
<dbReference type="InterPro" id="IPR017441">
    <property type="entry name" value="Protein_kinase_ATP_BS"/>
</dbReference>
<dbReference type="InterPro" id="IPR000719">
    <property type="entry name" value="Prot_kinase_dom"/>
</dbReference>
<reference evidence="18 19" key="1">
    <citation type="submission" date="2020-08" db="EMBL/GenBank/DDBJ databases">
        <title>Aphidius gifuensis genome sequencing and assembly.</title>
        <authorList>
            <person name="Du Z."/>
        </authorList>
    </citation>
    <scope>NUCLEOTIDE SEQUENCE [LARGE SCALE GENOMIC DNA]</scope>
    <source>
        <strain evidence="18">YNYX2018</strain>
        <tissue evidence="18">Adults</tissue>
    </source>
</reference>
<evidence type="ECO:0000256" key="4">
    <source>
        <dbReference type="ARBA" id="ARBA00022692"/>
    </source>
</evidence>
<keyword evidence="9 15" id="KW-1133">Transmembrane helix</keyword>
<keyword evidence="5 16" id="KW-0732">Signal</keyword>
<keyword evidence="19" id="KW-1185">Reference proteome</keyword>
<dbReference type="InterPro" id="IPR020635">
    <property type="entry name" value="Tyr_kinase_cat_dom"/>
</dbReference>
<dbReference type="GO" id="GO:0004714">
    <property type="term" value="F:transmembrane receptor protein tyrosine kinase activity"/>
    <property type="evidence" value="ECO:0007669"/>
    <property type="project" value="UniProtKB-EC"/>
</dbReference>
<keyword evidence="10 15" id="KW-0472">Membrane</keyword>
<evidence type="ECO:0000256" key="12">
    <source>
        <dbReference type="ARBA" id="ARBA00023180"/>
    </source>
</evidence>
<dbReference type="Pfam" id="PF07714">
    <property type="entry name" value="PK_Tyr_Ser-Thr"/>
    <property type="match status" value="1"/>
</dbReference>
<evidence type="ECO:0000256" key="14">
    <source>
        <dbReference type="PROSITE-ProRule" id="PRU10141"/>
    </source>
</evidence>
<evidence type="ECO:0000256" key="15">
    <source>
        <dbReference type="SAM" id="Phobius"/>
    </source>
</evidence>
<dbReference type="EMBL" id="JACMRX010000003">
    <property type="protein sequence ID" value="KAF7993905.1"/>
    <property type="molecule type" value="Genomic_DNA"/>
</dbReference>
<dbReference type="SMART" id="SM00219">
    <property type="entry name" value="TyrKc"/>
    <property type="match status" value="1"/>
</dbReference>
<evidence type="ECO:0000256" key="1">
    <source>
        <dbReference type="ARBA" id="ARBA00004479"/>
    </source>
</evidence>
<comment type="catalytic activity">
    <reaction evidence="13">
        <text>L-tyrosyl-[protein] + ATP = O-phospho-L-tyrosyl-[protein] + ADP + H(+)</text>
        <dbReference type="Rhea" id="RHEA:10596"/>
        <dbReference type="Rhea" id="RHEA-COMP:10136"/>
        <dbReference type="Rhea" id="RHEA-COMP:20101"/>
        <dbReference type="ChEBI" id="CHEBI:15378"/>
        <dbReference type="ChEBI" id="CHEBI:30616"/>
        <dbReference type="ChEBI" id="CHEBI:46858"/>
        <dbReference type="ChEBI" id="CHEBI:61978"/>
        <dbReference type="ChEBI" id="CHEBI:456216"/>
        <dbReference type="EC" id="2.7.10.1"/>
    </reaction>
</comment>
<organism evidence="18 19">
    <name type="scientific">Aphidius gifuensis</name>
    <name type="common">Parasitoid wasp</name>
    <dbReference type="NCBI Taxonomy" id="684658"/>
    <lineage>
        <taxon>Eukaryota</taxon>
        <taxon>Metazoa</taxon>
        <taxon>Ecdysozoa</taxon>
        <taxon>Arthropoda</taxon>
        <taxon>Hexapoda</taxon>
        <taxon>Insecta</taxon>
        <taxon>Pterygota</taxon>
        <taxon>Neoptera</taxon>
        <taxon>Endopterygota</taxon>
        <taxon>Hymenoptera</taxon>
        <taxon>Apocrita</taxon>
        <taxon>Ichneumonoidea</taxon>
        <taxon>Braconidae</taxon>
        <taxon>Aphidiinae</taxon>
        <taxon>Aphidius</taxon>
    </lineage>
</organism>
<keyword evidence="3" id="KW-0808">Transferase</keyword>
<dbReference type="CDD" id="cd00192">
    <property type="entry name" value="PTKc"/>
    <property type="match status" value="1"/>
</dbReference>
<dbReference type="PANTHER" id="PTHR24416:SF620">
    <property type="entry name" value="TYROSINE-PROTEIN KINASE RECEPTOR TORSO"/>
    <property type="match status" value="1"/>
</dbReference>
<comment type="subcellular location">
    <subcellularLocation>
        <location evidence="1">Membrane</location>
        <topology evidence="1">Single-pass type I membrane protein</topology>
    </subcellularLocation>
</comment>
<dbReference type="Gene3D" id="1.10.510.10">
    <property type="entry name" value="Transferase(Phosphotransferase) domain 1"/>
    <property type="match status" value="1"/>
</dbReference>
<dbReference type="FunFam" id="1.10.510.10:FF:000190">
    <property type="entry name" value="Proto-oncogene tyrosine-protein kinase receptor Ret"/>
    <property type="match status" value="1"/>
</dbReference>
<dbReference type="SUPFAM" id="SSF56112">
    <property type="entry name" value="Protein kinase-like (PK-like)"/>
    <property type="match status" value="1"/>
</dbReference>
<evidence type="ECO:0000256" key="11">
    <source>
        <dbReference type="ARBA" id="ARBA00023137"/>
    </source>
</evidence>
<keyword evidence="11" id="KW-0829">Tyrosine-protein kinase</keyword>
<dbReference type="Gene3D" id="3.30.200.20">
    <property type="entry name" value="Phosphorylase Kinase, domain 1"/>
    <property type="match status" value="1"/>
</dbReference>
<evidence type="ECO:0000256" key="10">
    <source>
        <dbReference type="ARBA" id="ARBA00023136"/>
    </source>
</evidence>
<dbReference type="PROSITE" id="PS50011">
    <property type="entry name" value="PROTEIN_KINASE_DOM"/>
    <property type="match status" value="1"/>
</dbReference>
<dbReference type="GO" id="GO:0005886">
    <property type="term" value="C:plasma membrane"/>
    <property type="evidence" value="ECO:0007669"/>
    <property type="project" value="TreeGrafter"/>
</dbReference>
<keyword evidence="7" id="KW-0418">Kinase</keyword>
<dbReference type="GO" id="GO:1902533">
    <property type="term" value="P:positive regulation of intracellular signal transduction"/>
    <property type="evidence" value="ECO:0007669"/>
    <property type="project" value="UniProtKB-ARBA"/>
</dbReference>
<keyword evidence="8 14" id="KW-0067">ATP-binding</keyword>
<dbReference type="InterPro" id="IPR050122">
    <property type="entry name" value="RTK"/>
</dbReference>
<feature type="signal peptide" evidence="16">
    <location>
        <begin position="1"/>
        <end position="27"/>
    </location>
</feature>
<sequence length="831" mass="95629">MELTLQRGDKLIKILLLFSNLFILCSATQIHDHMTDEEILKTFQVTRDKVPEHEVVSVDYHSRNNDDTHRIKIRSITKDIDLYLRPNEGLFISETTPVWLVQPHSLYSERLSYTKLEKNLHCRDTDLLSLHHSDGIFIIQQIVQGIMSIFSGLKPGQFYRYRVKRVENNSVSKPELTGWFQTIKNDEKPEGIREINVQDIVPISDDIHHLQAQVTFEPGQDLSCYYDVLNWSEKQGLSIGHVNATQYFKFQLNKLDYYCNNTITILATNKGTKEKSNNVSMIIKTPSCLESHKSLIICAPNKVSGLRVKKLQQFDDNIKFQVSWDKPKFLPDNYTVLIEPFDHSKKQITINLSGNLTEFFYYLDEIGLPHVISIVAESHGGISQPISIMNTIKFEKRKQTIINDILIILSSFGMVILAGVIYIYYKNKKTTIKNQYNYCSNINDKVNLAEIYEKSKIIESDIKMEIDPLLSKDEFEIHPVQLRIGKILGSGVSGIVRLGSLEVNNNDWIQVAVKMLQDGPSEDDVKNFKQEILIMKSAGIHRNIVSMIGCCTTSIKPMLIVEYCSQGDLQTYLRNIWNNLLNDANNRKIQIENIKLCHEKNSDIISSMSCEYENFKRSEQTVAISNQLYDLQQGMLNTKEEISASDLLSFAHQVAIGMEFLSMNRIVHRDLAARNVLVCSDKTVKISDFGLSRDVYQENIYRKQGNGKLPIKWMAIEALTHQIYTTKSDVWSYGILLWEIVTLGCSPYPDISTSIVLELLKEGYRMPRPQNCGIELYEIMRSCWNTRPRCRPTFTKLKQDMDKLLETVSQNDYLNLCNLQQERDDSITDSE</sequence>
<feature type="binding site" evidence="14">
    <location>
        <position position="514"/>
    </location>
    <ligand>
        <name>ATP</name>
        <dbReference type="ChEBI" id="CHEBI:30616"/>
    </ligand>
</feature>
<evidence type="ECO:0000313" key="19">
    <source>
        <dbReference type="Proteomes" id="UP000639338"/>
    </source>
</evidence>
<evidence type="ECO:0000256" key="7">
    <source>
        <dbReference type="ARBA" id="ARBA00022777"/>
    </source>
</evidence>
<dbReference type="GO" id="GO:0005524">
    <property type="term" value="F:ATP binding"/>
    <property type="evidence" value="ECO:0007669"/>
    <property type="project" value="UniProtKB-UniRule"/>
</dbReference>
<dbReference type="InterPro" id="IPR008266">
    <property type="entry name" value="Tyr_kinase_AS"/>
</dbReference>
<evidence type="ECO:0000313" key="18">
    <source>
        <dbReference type="EMBL" id="KAF7993905.1"/>
    </source>
</evidence>
<evidence type="ECO:0000259" key="17">
    <source>
        <dbReference type="PROSITE" id="PS50011"/>
    </source>
</evidence>
<evidence type="ECO:0000256" key="16">
    <source>
        <dbReference type="SAM" id="SignalP"/>
    </source>
</evidence>
<keyword evidence="4 15" id="KW-0812">Transmembrane</keyword>
<name>A0A835CV11_APHGI</name>
<dbReference type="GO" id="GO:0007169">
    <property type="term" value="P:cell surface receptor protein tyrosine kinase signaling pathway"/>
    <property type="evidence" value="ECO:0007669"/>
    <property type="project" value="TreeGrafter"/>
</dbReference>
<dbReference type="Proteomes" id="UP000639338">
    <property type="component" value="Unassembled WGS sequence"/>
</dbReference>
<evidence type="ECO:0000256" key="8">
    <source>
        <dbReference type="ARBA" id="ARBA00022840"/>
    </source>
</evidence>
<gene>
    <name evidence="18" type="ORF">HCN44_011174</name>
</gene>
<dbReference type="PANTHER" id="PTHR24416">
    <property type="entry name" value="TYROSINE-PROTEIN KINASE RECEPTOR"/>
    <property type="match status" value="1"/>
</dbReference>
<dbReference type="PROSITE" id="PS00109">
    <property type="entry name" value="PROTEIN_KINASE_TYR"/>
    <property type="match status" value="1"/>
</dbReference>
<evidence type="ECO:0000256" key="2">
    <source>
        <dbReference type="ARBA" id="ARBA00011902"/>
    </source>
</evidence>
<dbReference type="InterPro" id="IPR001245">
    <property type="entry name" value="Ser-Thr/Tyr_kinase_cat_dom"/>
</dbReference>
<evidence type="ECO:0000256" key="13">
    <source>
        <dbReference type="ARBA" id="ARBA00051243"/>
    </source>
</evidence>
<feature type="transmembrane region" description="Helical" evidence="15">
    <location>
        <begin position="405"/>
        <end position="425"/>
    </location>
</feature>
<accession>A0A835CV11</accession>
<dbReference type="GO" id="GO:0043235">
    <property type="term" value="C:receptor complex"/>
    <property type="evidence" value="ECO:0007669"/>
    <property type="project" value="TreeGrafter"/>
</dbReference>
<feature type="chain" id="PRO_5032560799" description="receptor protein-tyrosine kinase" evidence="16">
    <location>
        <begin position="28"/>
        <end position="831"/>
    </location>
</feature>
<proteinExistence type="predicted"/>
<dbReference type="OrthoDB" id="3256376at2759"/>
<dbReference type="AlphaFoldDB" id="A0A835CV11"/>
<comment type="caution">
    <text evidence="18">The sequence shown here is derived from an EMBL/GenBank/DDBJ whole genome shotgun (WGS) entry which is preliminary data.</text>
</comment>
<keyword evidence="6 14" id="KW-0547">Nucleotide-binding</keyword>